<reference evidence="1" key="1">
    <citation type="submission" date="2020-05" db="EMBL/GenBank/DDBJ databases">
        <title>Large-scale comparative analyses of tick genomes elucidate their genetic diversity and vector capacities.</title>
        <authorList>
            <person name="Jia N."/>
            <person name="Wang J."/>
            <person name="Shi W."/>
            <person name="Du L."/>
            <person name="Sun Y."/>
            <person name="Zhan W."/>
            <person name="Jiang J."/>
            <person name="Wang Q."/>
            <person name="Zhang B."/>
            <person name="Ji P."/>
            <person name="Sakyi L.B."/>
            <person name="Cui X."/>
            <person name="Yuan T."/>
            <person name="Jiang B."/>
            <person name="Yang W."/>
            <person name="Lam T.T.-Y."/>
            <person name="Chang Q."/>
            <person name="Ding S."/>
            <person name="Wang X."/>
            <person name="Zhu J."/>
            <person name="Ruan X."/>
            <person name="Zhao L."/>
            <person name="Wei J."/>
            <person name="Que T."/>
            <person name="Du C."/>
            <person name="Cheng J."/>
            <person name="Dai P."/>
            <person name="Han X."/>
            <person name="Huang E."/>
            <person name="Gao Y."/>
            <person name="Liu J."/>
            <person name="Shao H."/>
            <person name="Ye R."/>
            <person name="Li L."/>
            <person name="Wei W."/>
            <person name="Wang X."/>
            <person name="Wang C."/>
            <person name="Yang T."/>
            <person name="Huo Q."/>
            <person name="Li W."/>
            <person name="Guo W."/>
            <person name="Chen H."/>
            <person name="Zhou L."/>
            <person name="Ni X."/>
            <person name="Tian J."/>
            <person name="Zhou Y."/>
            <person name="Sheng Y."/>
            <person name="Liu T."/>
            <person name="Pan Y."/>
            <person name="Xia L."/>
            <person name="Li J."/>
            <person name="Zhao F."/>
            <person name="Cao W."/>
        </authorList>
    </citation>
    <scope>NUCLEOTIDE SEQUENCE</scope>
    <source>
        <strain evidence="1">Hyas-2018</strain>
    </source>
</reference>
<organism evidence="1 2">
    <name type="scientific">Hyalomma asiaticum</name>
    <name type="common">Tick</name>
    <dbReference type="NCBI Taxonomy" id="266040"/>
    <lineage>
        <taxon>Eukaryota</taxon>
        <taxon>Metazoa</taxon>
        <taxon>Ecdysozoa</taxon>
        <taxon>Arthropoda</taxon>
        <taxon>Chelicerata</taxon>
        <taxon>Arachnida</taxon>
        <taxon>Acari</taxon>
        <taxon>Parasitiformes</taxon>
        <taxon>Ixodida</taxon>
        <taxon>Ixodoidea</taxon>
        <taxon>Ixodidae</taxon>
        <taxon>Hyalomminae</taxon>
        <taxon>Hyalomma</taxon>
    </lineage>
</organism>
<evidence type="ECO:0000313" key="1">
    <source>
        <dbReference type="EMBL" id="KAH6947445.1"/>
    </source>
</evidence>
<accession>A0ACB7TKW4</accession>
<gene>
    <name evidence="1" type="ORF">HPB50_019034</name>
</gene>
<proteinExistence type="predicted"/>
<dbReference type="Proteomes" id="UP000821845">
    <property type="component" value="Chromosome 1"/>
</dbReference>
<sequence>MQCPIVSTTCPQLEFLRKIPEWLDYWASLKHDAGHLTKETHLAFGHTSHALHEISVYCLEELKFRYVLLGQFQTDSLEDRFEKYRQLSGAQYHISIRQIYESENKLRLQKVLDLPDLDVISQPIPAISVASLHAQFSIAVTDADVAKKSSVIPAVTGSAVNISRPVLKLPRDKGGLGIPDLGIMATALHVRWTQVVRVFGFSKFDDCGPLARDMANYGKVLGVSDEYIPGWPEVLSGIRRVRIEMARILPILLRVDD</sequence>
<protein>
    <submittedName>
        <fullName evidence="1">Uncharacterized protein</fullName>
    </submittedName>
</protein>
<evidence type="ECO:0000313" key="2">
    <source>
        <dbReference type="Proteomes" id="UP000821845"/>
    </source>
</evidence>
<keyword evidence="2" id="KW-1185">Reference proteome</keyword>
<name>A0ACB7TKW4_HYAAI</name>
<dbReference type="EMBL" id="CM023481">
    <property type="protein sequence ID" value="KAH6947445.1"/>
    <property type="molecule type" value="Genomic_DNA"/>
</dbReference>
<comment type="caution">
    <text evidence="1">The sequence shown here is derived from an EMBL/GenBank/DDBJ whole genome shotgun (WGS) entry which is preliminary data.</text>
</comment>